<keyword evidence="4 6" id="KW-0949">S-adenosyl-L-methionine</keyword>
<evidence type="ECO:0000256" key="4">
    <source>
        <dbReference type="ARBA" id="ARBA00022691"/>
    </source>
</evidence>
<sequence length="419" mass="48600">MSLKRRKLKIFEAFAGIGAQHKAISLLNQNSPINFEVVGVSDWDIKATIAYAAIHHNLHPNNVRRILDVNNITDVNSYLNDKVYSNDSKSSTNLQFKSKQLKEILTVADILNNNTSDIRNLSGKTIDDLEVHILTYSFPCQGLSLANMGRDKGIKDVSFTSHLIWEIARILKETSHKPKYLILENVKSLVQKYGIEYQEWLNQLDELGYRTFTGIFNGLEHSSLQRRERVFALSIRKEINVPFKDDNEFSNYVNQKGKPIPENLKEDEWLSIFDIKNNFNEEAKSVLINNTPSRLRMINQGIDLSDIELNRQRKFIINTLTTKQDRIPFLGYIKMKNHFKNKLPYRFITPREAYLVMGFSNKDFNKLIPFIKKGILDNNCLWRQAGNSILVNVLKSLFQTIIDIESNNQKEMKWLSEKK</sequence>
<dbReference type="GO" id="GO:0003886">
    <property type="term" value="F:DNA (cytosine-5-)-methyltransferase activity"/>
    <property type="evidence" value="ECO:0007669"/>
    <property type="project" value="UniProtKB-EC"/>
</dbReference>
<dbReference type="Gene3D" id="3.90.120.10">
    <property type="entry name" value="DNA Methylase, subunit A, domain 2"/>
    <property type="match status" value="1"/>
</dbReference>
<dbReference type="GO" id="GO:0009307">
    <property type="term" value="P:DNA restriction-modification system"/>
    <property type="evidence" value="ECO:0007669"/>
    <property type="project" value="UniProtKB-KW"/>
</dbReference>
<dbReference type="Proteomes" id="UP000250218">
    <property type="component" value="Chromosome"/>
</dbReference>
<dbReference type="InterPro" id="IPR050750">
    <property type="entry name" value="C5-MTase"/>
</dbReference>
<evidence type="ECO:0000256" key="3">
    <source>
        <dbReference type="ARBA" id="ARBA00022679"/>
    </source>
</evidence>
<dbReference type="SUPFAM" id="SSF53335">
    <property type="entry name" value="S-adenosyl-L-methionine-dependent methyltransferases"/>
    <property type="match status" value="1"/>
</dbReference>
<dbReference type="InterPro" id="IPR031303">
    <property type="entry name" value="C5_meth_CS"/>
</dbReference>
<dbReference type="AlphaFoldDB" id="A0A2Z4NCW6"/>
<keyword evidence="5" id="KW-0680">Restriction system</keyword>
<evidence type="ECO:0000256" key="2">
    <source>
        <dbReference type="ARBA" id="ARBA00022603"/>
    </source>
</evidence>
<dbReference type="InterPro" id="IPR001525">
    <property type="entry name" value="C5_MeTfrase"/>
</dbReference>
<dbReference type="PANTHER" id="PTHR46098">
    <property type="entry name" value="TRNA (CYTOSINE(38)-C(5))-METHYLTRANSFERASE"/>
    <property type="match status" value="1"/>
</dbReference>
<dbReference type="PRINTS" id="PR00105">
    <property type="entry name" value="C5METTRFRASE"/>
</dbReference>
<keyword evidence="3 6" id="KW-0808">Transferase</keyword>
<dbReference type="EC" id="2.1.1.37" evidence="1"/>
<proteinExistence type="inferred from homology"/>
<dbReference type="RefSeq" id="WP_033178460.1">
    <property type="nucleotide sequence ID" value="NZ_CP030140.1"/>
</dbReference>
<organism evidence="8 9">
    <name type="scientific">[Mycoplasma] anseris</name>
    <dbReference type="NCBI Taxonomy" id="92400"/>
    <lineage>
        <taxon>Bacteria</taxon>
        <taxon>Bacillati</taxon>
        <taxon>Mycoplasmatota</taxon>
        <taxon>Mycoplasmoidales</taxon>
        <taxon>Metamycoplasmataceae</taxon>
        <taxon>Metamycoplasma</taxon>
    </lineage>
</organism>
<evidence type="ECO:0000256" key="7">
    <source>
        <dbReference type="RuleBase" id="RU000416"/>
    </source>
</evidence>
<dbReference type="PANTHER" id="PTHR46098:SF1">
    <property type="entry name" value="TRNA (CYTOSINE(38)-C(5))-METHYLTRANSFERASE"/>
    <property type="match status" value="1"/>
</dbReference>
<evidence type="ECO:0000256" key="5">
    <source>
        <dbReference type="ARBA" id="ARBA00022747"/>
    </source>
</evidence>
<dbReference type="InterPro" id="IPR029063">
    <property type="entry name" value="SAM-dependent_MTases_sf"/>
</dbReference>
<protein>
    <recommendedName>
        <fullName evidence="1">DNA (cytosine-5-)-methyltransferase</fullName>
        <ecNumber evidence="1">2.1.1.37</ecNumber>
    </recommendedName>
</protein>
<feature type="active site" evidence="6">
    <location>
        <position position="140"/>
    </location>
</feature>
<evidence type="ECO:0000313" key="8">
    <source>
        <dbReference type="EMBL" id="AWX69413.1"/>
    </source>
</evidence>
<dbReference type="EMBL" id="CP030140">
    <property type="protein sequence ID" value="AWX69413.1"/>
    <property type="molecule type" value="Genomic_DNA"/>
</dbReference>
<accession>A0A2Z4NCW6</accession>
<gene>
    <name evidence="8" type="ORF">DP065_01430</name>
</gene>
<dbReference type="Pfam" id="PF00145">
    <property type="entry name" value="DNA_methylase"/>
    <property type="match status" value="1"/>
</dbReference>
<keyword evidence="2 6" id="KW-0489">Methyltransferase</keyword>
<evidence type="ECO:0000313" key="9">
    <source>
        <dbReference type="Proteomes" id="UP000250218"/>
    </source>
</evidence>
<dbReference type="PROSITE" id="PS00095">
    <property type="entry name" value="C5_MTASE_2"/>
    <property type="match status" value="1"/>
</dbReference>
<dbReference type="Gene3D" id="3.40.50.150">
    <property type="entry name" value="Vaccinia Virus protein VP39"/>
    <property type="match status" value="1"/>
</dbReference>
<dbReference type="GO" id="GO:0032259">
    <property type="term" value="P:methylation"/>
    <property type="evidence" value="ECO:0007669"/>
    <property type="project" value="UniProtKB-KW"/>
</dbReference>
<dbReference type="NCBIfam" id="TIGR00675">
    <property type="entry name" value="dcm"/>
    <property type="match status" value="1"/>
</dbReference>
<evidence type="ECO:0000256" key="1">
    <source>
        <dbReference type="ARBA" id="ARBA00011975"/>
    </source>
</evidence>
<dbReference type="KEGG" id="mane:DP065_01430"/>
<dbReference type="REBASE" id="257172">
    <property type="entry name" value="M.Man49234ORF1430P"/>
</dbReference>
<keyword evidence="9" id="KW-1185">Reference proteome</keyword>
<reference evidence="9" key="1">
    <citation type="submission" date="2018-06" db="EMBL/GenBank/DDBJ databases">
        <title>Complete genome sequences of Mycoplasma anatis, M. anseris and M. cloacale type strains.</title>
        <authorList>
            <person name="Grozner D."/>
            <person name="Forro B."/>
            <person name="Sulyok K.M."/>
            <person name="Marton S."/>
            <person name="Kreizinger Z."/>
            <person name="Banyai K."/>
            <person name="Gyuranecz M."/>
        </authorList>
    </citation>
    <scope>NUCLEOTIDE SEQUENCE [LARGE SCALE GENOMIC DNA]</scope>
    <source>
        <strain evidence="9">ATCC 49234</strain>
    </source>
</reference>
<comment type="similarity">
    <text evidence="6 7">Belongs to the class I-like SAM-binding methyltransferase superfamily. C5-methyltransferase family.</text>
</comment>
<name>A0A2Z4NCW6_9BACT</name>
<dbReference type="PROSITE" id="PS51679">
    <property type="entry name" value="SAM_MT_C5"/>
    <property type="match status" value="1"/>
</dbReference>
<evidence type="ECO:0000256" key="6">
    <source>
        <dbReference type="PROSITE-ProRule" id="PRU01016"/>
    </source>
</evidence>